<organism evidence="2 3">
    <name type="scientific">Ranatra chinensis</name>
    <dbReference type="NCBI Taxonomy" id="642074"/>
    <lineage>
        <taxon>Eukaryota</taxon>
        <taxon>Metazoa</taxon>
        <taxon>Ecdysozoa</taxon>
        <taxon>Arthropoda</taxon>
        <taxon>Hexapoda</taxon>
        <taxon>Insecta</taxon>
        <taxon>Pterygota</taxon>
        <taxon>Neoptera</taxon>
        <taxon>Paraneoptera</taxon>
        <taxon>Hemiptera</taxon>
        <taxon>Heteroptera</taxon>
        <taxon>Panheteroptera</taxon>
        <taxon>Nepomorpha</taxon>
        <taxon>Nepidae</taxon>
        <taxon>Ranatrinae</taxon>
        <taxon>Ranatra</taxon>
    </lineage>
</organism>
<evidence type="ECO:0000256" key="1">
    <source>
        <dbReference type="SAM" id="MobiDB-lite"/>
    </source>
</evidence>
<feature type="compositionally biased region" description="Polar residues" evidence="1">
    <location>
        <begin position="76"/>
        <end position="87"/>
    </location>
</feature>
<reference evidence="2 3" key="1">
    <citation type="submission" date="2024-07" db="EMBL/GenBank/DDBJ databases">
        <title>Chromosome-level genome assembly of the water stick insect Ranatra chinensis (Heteroptera: Nepidae).</title>
        <authorList>
            <person name="Liu X."/>
        </authorList>
    </citation>
    <scope>NUCLEOTIDE SEQUENCE [LARGE SCALE GENOMIC DNA]</scope>
    <source>
        <strain evidence="2">Cailab_2021Rc</strain>
        <tissue evidence="2">Muscle</tissue>
    </source>
</reference>
<sequence>MASKRRNKFYKNKKQETTEIGESCSRQEHLHLLVLKGSSFHTSEEFSLRECGSRAASESATASGTSAGATDKHKASSPTAPRDQSLTKMKEDICGFDLNKNEITIKRPPPPFMRPNDVINYLVNTVL</sequence>
<dbReference type="EMBL" id="JBFDAA010000017">
    <property type="protein sequence ID" value="KAL1116636.1"/>
    <property type="molecule type" value="Genomic_DNA"/>
</dbReference>
<dbReference type="AlphaFoldDB" id="A0ABD0XZK4"/>
<accession>A0ABD0XZK4</accession>
<proteinExistence type="predicted"/>
<gene>
    <name evidence="2" type="ORF">AAG570_005108</name>
</gene>
<feature type="compositionally biased region" description="Basic residues" evidence="1">
    <location>
        <begin position="1"/>
        <end position="12"/>
    </location>
</feature>
<evidence type="ECO:0000313" key="3">
    <source>
        <dbReference type="Proteomes" id="UP001558652"/>
    </source>
</evidence>
<evidence type="ECO:0000313" key="2">
    <source>
        <dbReference type="EMBL" id="KAL1116636.1"/>
    </source>
</evidence>
<name>A0ABD0XZK4_9HEMI</name>
<keyword evidence="3" id="KW-1185">Reference proteome</keyword>
<feature type="compositionally biased region" description="Low complexity" evidence="1">
    <location>
        <begin position="53"/>
        <end position="69"/>
    </location>
</feature>
<protein>
    <submittedName>
        <fullName evidence="2">Uncharacterized protein</fullName>
    </submittedName>
</protein>
<feature type="region of interest" description="Disordered" evidence="1">
    <location>
        <begin position="1"/>
        <end position="24"/>
    </location>
</feature>
<dbReference type="Proteomes" id="UP001558652">
    <property type="component" value="Unassembled WGS sequence"/>
</dbReference>
<feature type="region of interest" description="Disordered" evidence="1">
    <location>
        <begin position="51"/>
        <end position="87"/>
    </location>
</feature>
<comment type="caution">
    <text evidence="2">The sequence shown here is derived from an EMBL/GenBank/DDBJ whole genome shotgun (WGS) entry which is preliminary data.</text>
</comment>